<gene>
    <name evidence="8" type="primary">tilS</name>
    <name evidence="10" type="ORF">A1OK_14765</name>
</gene>
<evidence type="ECO:0000259" key="9">
    <source>
        <dbReference type="SMART" id="SM00977"/>
    </source>
</evidence>
<evidence type="ECO:0000256" key="7">
    <source>
        <dbReference type="ARBA" id="ARBA00048539"/>
    </source>
</evidence>
<dbReference type="InterPro" id="IPR014729">
    <property type="entry name" value="Rossmann-like_a/b/a_fold"/>
</dbReference>
<dbReference type="Proteomes" id="UP000095039">
    <property type="component" value="Unassembled WGS sequence"/>
</dbReference>
<dbReference type="GO" id="GO:0005524">
    <property type="term" value="F:ATP binding"/>
    <property type="evidence" value="ECO:0007669"/>
    <property type="project" value="UniProtKB-UniRule"/>
</dbReference>
<dbReference type="Gene3D" id="3.40.50.620">
    <property type="entry name" value="HUPs"/>
    <property type="match status" value="1"/>
</dbReference>
<keyword evidence="11" id="KW-1185">Reference proteome</keyword>
<dbReference type="SMART" id="SM00977">
    <property type="entry name" value="TilS_C"/>
    <property type="match status" value="1"/>
</dbReference>
<dbReference type="PANTHER" id="PTHR43033:SF1">
    <property type="entry name" value="TRNA(ILE)-LYSIDINE SYNTHASE-RELATED"/>
    <property type="match status" value="1"/>
</dbReference>
<dbReference type="GO" id="GO:0032267">
    <property type="term" value="F:tRNA(Ile)-lysidine synthase activity"/>
    <property type="evidence" value="ECO:0007669"/>
    <property type="project" value="UniProtKB-EC"/>
</dbReference>
<keyword evidence="3 8" id="KW-0436">Ligase</keyword>
<dbReference type="RefSeq" id="WP_016958033.1">
    <property type="nucleotide sequence ID" value="NZ_AJWN02000091.1"/>
</dbReference>
<evidence type="ECO:0000256" key="8">
    <source>
        <dbReference type="HAMAP-Rule" id="MF_01161"/>
    </source>
</evidence>
<keyword evidence="4 8" id="KW-0819">tRNA processing</keyword>
<evidence type="ECO:0000256" key="5">
    <source>
        <dbReference type="ARBA" id="ARBA00022741"/>
    </source>
</evidence>
<dbReference type="Gene3D" id="1.20.59.20">
    <property type="match status" value="1"/>
</dbReference>
<dbReference type="CDD" id="cd01992">
    <property type="entry name" value="TilS_N"/>
    <property type="match status" value="1"/>
</dbReference>
<dbReference type="EMBL" id="AJWN02000091">
    <property type="protein sequence ID" value="OEE58654.1"/>
    <property type="molecule type" value="Genomic_DNA"/>
</dbReference>
<dbReference type="InterPro" id="IPR012796">
    <property type="entry name" value="Lysidine-tRNA-synth_C"/>
</dbReference>
<evidence type="ECO:0000256" key="2">
    <source>
        <dbReference type="ARBA" id="ARBA00022490"/>
    </source>
</evidence>
<dbReference type="EC" id="6.3.4.19" evidence="8"/>
<keyword evidence="6 8" id="KW-0067">ATP-binding</keyword>
<evidence type="ECO:0000256" key="4">
    <source>
        <dbReference type="ARBA" id="ARBA00022694"/>
    </source>
</evidence>
<dbReference type="Pfam" id="PF11734">
    <property type="entry name" value="TilS_C"/>
    <property type="match status" value="1"/>
</dbReference>
<reference evidence="10 11" key="1">
    <citation type="journal article" date="2012" name="Science">
        <title>Ecological populations of bacteria act as socially cohesive units of antibiotic production and resistance.</title>
        <authorList>
            <person name="Cordero O.X."/>
            <person name="Wildschutte H."/>
            <person name="Kirkup B."/>
            <person name="Proehl S."/>
            <person name="Ngo L."/>
            <person name="Hussain F."/>
            <person name="Le Roux F."/>
            <person name="Mincer T."/>
            <person name="Polz M.F."/>
        </authorList>
    </citation>
    <scope>NUCLEOTIDE SEQUENCE [LARGE SCALE GENOMIC DNA]</scope>
    <source>
        <strain evidence="10 11">FF-454</strain>
    </source>
</reference>
<dbReference type="NCBIfam" id="TIGR02433">
    <property type="entry name" value="lysidine_TilS_C"/>
    <property type="match status" value="1"/>
</dbReference>
<dbReference type="SUPFAM" id="SSF56037">
    <property type="entry name" value="PheT/TilS domain"/>
    <property type="match status" value="1"/>
</dbReference>
<dbReference type="SUPFAM" id="SSF82829">
    <property type="entry name" value="MesJ substrate recognition domain-like"/>
    <property type="match status" value="1"/>
</dbReference>
<accession>A0A1E5BZG3</accession>
<comment type="subcellular location">
    <subcellularLocation>
        <location evidence="1 8">Cytoplasm</location>
    </subcellularLocation>
</comment>
<dbReference type="InterPro" id="IPR015262">
    <property type="entry name" value="tRNA_Ile_lys_synt_subst-bd"/>
</dbReference>
<comment type="domain">
    <text evidence="8">The N-terminal region contains the highly conserved SGGXDS motif, predicted to be a P-loop motif involved in ATP binding.</text>
</comment>
<evidence type="ECO:0000256" key="3">
    <source>
        <dbReference type="ARBA" id="ARBA00022598"/>
    </source>
</evidence>
<dbReference type="InterPro" id="IPR012094">
    <property type="entry name" value="tRNA_Ile_lys_synt"/>
</dbReference>
<dbReference type="HAMAP" id="MF_01161">
    <property type="entry name" value="tRNA_Ile_lys_synt"/>
    <property type="match status" value="1"/>
</dbReference>
<dbReference type="NCBIfam" id="TIGR02432">
    <property type="entry name" value="lysidine_TilS_N"/>
    <property type="match status" value="1"/>
</dbReference>
<comment type="catalytic activity">
    <reaction evidence="7 8">
        <text>cytidine(34) in tRNA(Ile2) + L-lysine + ATP = lysidine(34) in tRNA(Ile2) + AMP + diphosphate + H(+)</text>
        <dbReference type="Rhea" id="RHEA:43744"/>
        <dbReference type="Rhea" id="RHEA-COMP:10625"/>
        <dbReference type="Rhea" id="RHEA-COMP:10670"/>
        <dbReference type="ChEBI" id="CHEBI:15378"/>
        <dbReference type="ChEBI" id="CHEBI:30616"/>
        <dbReference type="ChEBI" id="CHEBI:32551"/>
        <dbReference type="ChEBI" id="CHEBI:33019"/>
        <dbReference type="ChEBI" id="CHEBI:82748"/>
        <dbReference type="ChEBI" id="CHEBI:83665"/>
        <dbReference type="ChEBI" id="CHEBI:456215"/>
        <dbReference type="EC" id="6.3.4.19"/>
    </reaction>
</comment>
<dbReference type="GO" id="GO:0006400">
    <property type="term" value="P:tRNA modification"/>
    <property type="evidence" value="ECO:0007669"/>
    <property type="project" value="UniProtKB-UniRule"/>
</dbReference>
<dbReference type="InterPro" id="IPR012795">
    <property type="entry name" value="tRNA_Ile_lys_synt_N"/>
</dbReference>
<dbReference type="InterPro" id="IPR011063">
    <property type="entry name" value="TilS/TtcA_N"/>
</dbReference>
<dbReference type="SUPFAM" id="SSF52402">
    <property type="entry name" value="Adenine nucleotide alpha hydrolases-like"/>
    <property type="match status" value="1"/>
</dbReference>
<protein>
    <recommendedName>
        <fullName evidence="8">tRNA(Ile)-lysidine synthase</fullName>
        <ecNumber evidence="8">6.3.4.19</ecNumber>
    </recommendedName>
    <alternativeName>
        <fullName evidence="8">tRNA(Ile)-2-lysyl-cytidine synthase</fullName>
    </alternativeName>
    <alternativeName>
        <fullName evidence="8">tRNA(Ile)-lysidine synthetase</fullName>
    </alternativeName>
</protein>
<proteinExistence type="inferred from homology"/>
<organism evidence="10 11">
    <name type="scientific">Enterovibrio norvegicus FF-454</name>
    <dbReference type="NCBI Taxonomy" id="1185651"/>
    <lineage>
        <taxon>Bacteria</taxon>
        <taxon>Pseudomonadati</taxon>
        <taxon>Pseudomonadota</taxon>
        <taxon>Gammaproteobacteria</taxon>
        <taxon>Vibrionales</taxon>
        <taxon>Vibrionaceae</taxon>
        <taxon>Enterovibrio</taxon>
    </lineage>
</organism>
<keyword evidence="2 8" id="KW-0963">Cytoplasm</keyword>
<dbReference type="Pfam" id="PF01171">
    <property type="entry name" value="ATP_bind_3"/>
    <property type="match status" value="1"/>
</dbReference>
<dbReference type="PANTHER" id="PTHR43033">
    <property type="entry name" value="TRNA(ILE)-LYSIDINE SYNTHASE-RELATED"/>
    <property type="match status" value="1"/>
</dbReference>
<dbReference type="GO" id="GO:0005737">
    <property type="term" value="C:cytoplasm"/>
    <property type="evidence" value="ECO:0007669"/>
    <property type="project" value="UniProtKB-SubCell"/>
</dbReference>
<evidence type="ECO:0000313" key="10">
    <source>
        <dbReference type="EMBL" id="OEE58654.1"/>
    </source>
</evidence>
<evidence type="ECO:0000256" key="6">
    <source>
        <dbReference type="ARBA" id="ARBA00022840"/>
    </source>
</evidence>
<evidence type="ECO:0000256" key="1">
    <source>
        <dbReference type="ARBA" id="ARBA00004496"/>
    </source>
</evidence>
<comment type="function">
    <text evidence="8">Ligates lysine onto the cytidine present at position 34 of the AUA codon-specific tRNA(Ile) that contains the anticodon CAU, in an ATP-dependent manner. Cytidine is converted to lysidine, thus changing the amino acid specificity of the tRNA from methionine to isoleucine.</text>
</comment>
<feature type="domain" description="Lysidine-tRNA(Ile) synthetase C-terminal" evidence="9">
    <location>
        <begin position="365"/>
        <end position="434"/>
    </location>
</feature>
<dbReference type="AlphaFoldDB" id="A0A1E5BZG3"/>
<comment type="caution">
    <text evidence="10">The sequence shown here is derived from an EMBL/GenBank/DDBJ whole genome shotgun (WGS) entry which is preliminary data.</text>
</comment>
<keyword evidence="5 8" id="KW-0547">Nucleotide-binding</keyword>
<name>A0A1E5BZG3_9GAMM</name>
<dbReference type="Pfam" id="PF09179">
    <property type="entry name" value="TilS"/>
    <property type="match status" value="1"/>
</dbReference>
<feature type="binding site" evidence="8">
    <location>
        <begin position="25"/>
        <end position="30"/>
    </location>
    <ligand>
        <name>ATP</name>
        <dbReference type="ChEBI" id="CHEBI:30616"/>
    </ligand>
</feature>
<comment type="similarity">
    <text evidence="8">Belongs to the tRNA(Ile)-lysidine synthase family.</text>
</comment>
<evidence type="ECO:0000313" key="11">
    <source>
        <dbReference type="Proteomes" id="UP000095039"/>
    </source>
</evidence>
<sequence length="442" mass="49711">MLFSQFENVLDAYALTPRQIVLAFSGGVDSRVMLDLLSTYRDIHPQHRYLVIHVHHGLSENADAWLAQCEGWSVEVGLDFKGLHVDFDKRGESLEKAAREARYSAIASVVEPEALVLTGQHADDQAETFLLALKRGSGPAGLAAMPEIRPLGHAHLLRPLLTVMRQDIEKYANKQGLAWIEDESNLDCRFDRNFIRQAWLPQARERWPGFVRAINRTAKLCAAQEALLDELLAEHDVRLQQPDGGMSLALLSAYSSRMQSSLLRRWLKQTAGLNLSQVQLSEVFNSVINAGEDANPLVQLGNWQVRRFQQSLYCVINAEDVSAWQHTLALNCAAALPDSIGELSLIEREDLNGLMLRLPSESEAVTVSFNPEGLFAHPLGRQGKRKLKKLFQEYGVPTWQRRRTPLIFYGEQLAAVADLFVCEGFDGQECELVWHKHHPYSA</sequence>